<evidence type="ECO:0000256" key="2">
    <source>
        <dbReference type="ARBA" id="ARBA00005517"/>
    </source>
</evidence>
<dbReference type="InterPro" id="IPR004450">
    <property type="entry name" value="Thr_synthase-like"/>
</dbReference>
<dbReference type="GO" id="GO:0004795">
    <property type="term" value="F:threonine synthase activity"/>
    <property type="evidence" value="ECO:0007669"/>
    <property type="project" value="UniProtKB-UniRule"/>
</dbReference>
<comment type="cofactor">
    <cofactor evidence="1 5">
        <name>pyridoxal 5'-phosphate</name>
        <dbReference type="ChEBI" id="CHEBI:597326"/>
    </cofactor>
</comment>
<accession>A0A8H2M453</accession>
<keyword evidence="8" id="KW-0456">Lyase</keyword>
<evidence type="ECO:0000259" key="7">
    <source>
        <dbReference type="Pfam" id="PF14821"/>
    </source>
</evidence>
<evidence type="ECO:0000313" key="8">
    <source>
        <dbReference type="EMBL" id="VFB16179.1"/>
    </source>
</evidence>
<dbReference type="NCBIfam" id="TIGR00260">
    <property type="entry name" value="thrC"/>
    <property type="match status" value="1"/>
</dbReference>
<feature type="domain" description="Threonine synthase N-terminal" evidence="7">
    <location>
        <begin position="2"/>
        <end position="76"/>
    </location>
</feature>
<dbReference type="InterPro" id="IPR036052">
    <property type="entry name" value="TrpB-like_PALP_sf"/>
</dbReference>
<dbReference type="Pfam" id="PF14821">
    <property type="entry name" value="Thr_synth_N"/>
    <property type="match status" value="1"/>
</dbReference>
<keyword evidence="3 5" id="KW-0663">Pyridoxal phosphate</keyword>
<evidence type="ECO:0000256" key="1">
    <source>
        <dbReference type="ARBA" id="ARBA00001933"/>
    </source>
</evidence>
<dbReference type="SUPFAM" id="SSF53686">
    <property type="entry name" value="Tryptophan synthase beta subunit-like PLP-dependent enzymes"/>
    <property type="match status" value="1"/>
</dbReference>
<feature type="modified residue" description="N6-(pyridoxal phosphate)lysine" evidence="5">
    <location>
        <position position="108"/>
    </location>
</feature>
<comment type="similarity">
    <text evidence="2">Belongs to the threonine synthase family.</text>
</comment>
<gene>
    <name evidence="8" type="primary">thrC</name>
    <name evidence="8" type="ORF">NCTC13150_00697</name>
</gene>
<dbReference type="Gene3D" id="3.90.1380.10">
    <property type="entry name" value="Threonine synthase, N-terminal domain"/>
    <property type="match status" value="1"/>
</dbReference>
<sequence length="485" mass="54932">MNYISTRGNQEKKTFWQGVLQGLAPDGGLYVPEELPSIDFHDYVDLDYRDLAVEVLSLFVDPEDRDKIKSCVLRGYKNSFFKENLIDLHQEEDFSVLELYHGQTAAFKDFALALLPQFMKEASKEKLLILTATSGDTGKAAMEGFKNVEGIDIVVFYPHQGVSEIQYLQMATQEGDNTHSLAIQGNFDDAQRGVKELFLDQDLKSHLEKNQVHLSSANSINIGRLLPQCIYYIYAYLQLVKKGTLTYGDKLDVVVPTGNFGNILAGYLAQKMGLPLGDFVCASNKNNVLSDFLETGVYDINRPFFKTSSPSMDILVSSNVERFLYFLTGDAKKVKKLQEDLAQKGRYEVDQDLKDKMASWHGYFAQEEEVQEEICRIYREKNYLMDPHTAVASLCYQKYKRDFAPQGHALILSTASPYKFPHTVLKALGQEGDWTDKEAIDHLADLTGKEVPSVIRNLWVKTQKPEEVISCQEMKKIVEKIGDGE</sequence>
<dbReference type="AlphaFoldDB" id="A0A8H2M453"/>
<evidence type="ECO:0000313" key="9">
    <source>
        <dbReference type="Proteomes" id="UP000377798"/>
    </source>
</evidence>
<dbReference type="EC" id="4.2.3.1" evidence="4"/>
<dbReference type="PANTHER" id="PTHR43515">
    <property type="entry name" value="THREONINE SYNTHASE-LIKE 1"/>
    <property type="match status" value="1"/>
</dbReference>
<evidence type="ECO:0000256" key="3">
    <source>
        <dbReference type="ARBA" id="ARBA00022898"/>
    </source>
</evidence>
<evidence type="ECO:0000256" key="4">
    <source>
        <dbReference type="NCBIfam" id="TIGR00260"/>
    </source>
</evidence>
<keyword evidence="9" id="KW-1185">Reference proteome</keyword>
<comment type="caution">
    <text evidence="8">The sequence shown here is derived from an EMBL/GenBank/DDBJ whole genome shotgun (WGS) entry which is preliminary data.</text>
</comment>
<evidence type="ECO:0000256" key="5">
    <source>
        <dbReference type="PIRSR" id="PIRSR604450-51"/>
    </source>
</evidence>
<proteinExistence type="inferred from homology"/>
<name>A0A8H2M453_9FIRM</name>
<evidence type="ECO:0000259" key="6">
    <source>
        <dbReference type="Pfam" id="PF00291"/>
    </source>
</evidence>
<dbReference type="PANTHER" id="PTHR43515:SF1">
    <property type="entry name" value="THREONINE SYNTHASE-LIKE 1"/>
    <property type="match status" value="1"/>
</dbReference>
<protein>
    <recommendedName>
        <fullName evidence="4">Threonine synthase</fullName>
        <ecNumber evidence="4">4.2.3.1</ecNumber>
    </recommendedName>
</protein>
<feature type="domain" description="Tryptophan synthase beta chain-like PALP" evidence="6">
    <location>
        <begin position="98"/>
        <end position="411"/>
    </location>
</feature>
<dbReference type="RefSeq" id="WP_131748704.1">
    <property type="nucleotide sequence ID" value="NZ_CAACYI010000001.1"/>
</dbReference>
<reference evidence="8 9" key="1">
    <citation type="submission" date="2019-02" db="EMBL/GenBank/DDBJ databases">
        <authorList>
            <consortium name="Pathogen Informatics"/>
        </authorList>
    </citation>
    <scope>NUCLEOTIDE SEQUENCE [LARGE SCALE GENOMIC DNA]</scope>
    <source>
        <strain evidence="8 9">3012STDY7089603</strain>
    </source>
</reference>
<dbReference type="InterPro" id="IPR037158">
    <property type="entry name" value="Thr_synth_N_sf"/>
</dbReference>
<dbReference type="GO" id="GO:0005737">
    <property type="term" value="C:cytoplasm"/>
    <property type="evidence" value="ECO:0007669"/>
    <property type="project" value="TreeGrafter"/>
</dbReference>
<dbReference type="Proteomes" id="UP000377798">
    <property type="component" value="Unassembled WGS sequence"/>
</dbReference>
<dbReference type="CDD" id="cd01560">
    <property type="entry name" value="Thr-synth_2"/>
    <property type="match status" value="1"/>
</dbReference>
<dbReference type="Pfam" id="PF00291">
    <property type="entry name" value="PALP"/>
    <property type="match status" value="1"/>
</dbReference>
<dbReference type="GO" id="GO:0009088">
    <property type="term" value="P:threonine biosynthetic process"/>
    <property type="evidence" value="ECO:0007669"/>
    <property type="project" value="UniProtKB-UniRule"/>
</dbReference>
<dbReference type="InterPro" id="IPR029144">
    <property type="entry name" value="Thr_synth_N"/>
</dbReference>
<dbReference type="InterPro" id="IPR001926">
    <property type="entry name" value="TrpB-like_PALP"/>
</dbReference>
<dbReference type="EMBL" id="CAACYI010000001">
    <property type="protein sequence ID" value="VFB16179.1"/>
    <property type="molecule type" value="Genomic_DNA"/>
</dbReference>
<dbReference type="Gene3D" id="3.40.50.1100">
    <property type="match status" value="2"/>
</dbReference>
<organism evidence="8 9">
    <name type="scientific">Urinicoccus massiliensis</name>
    <dbReference type="NCBI Taxonomy" id="1723382"/>
    <lineage>
        <taxon>Bacteria</taxon>
        <taxon>Bacillati</taxon>
        <taxon>Bacillota</taxon>
        <taxon>Tissierellia</taxon>
        <taxon>Tissierellales</taxon>
        <taxon>Peptoniphilaceae</taxon>
        <taxon>Urinicoccus</taxon>
    </lineage>
</organism>